<evidence type="ECO:0000313" key="3">
    <source>
        <dbReference type="Proteomes" id="UP000734854"/>
    </source>
</evidence>
<evidence type="ECO:0000259" key="1">
    <source>
        <dbReference type="Pfam" id="PF23559"/>
    </source>
</evidence>
<dbReference type="Proteomes" id="UP000734854">
    <property type="component" value="Unassembled WGS sequence"/>
</dbReference>
<name>A0A8J5FRR5_ZINOF</name>
<proteinExistence type="predicted"/>
<dbReference type="InterPro" id="IPR036388">
    <property type="entry name" value="WH-like_DNA-bd_sf"/>
</dbReference>
<comment type="caution">
    <text evidence="2">The sequence shown here is derived from an EMBL/GenBank/DDBJ whole genome shotgun (WGS) entry which is preliminary data.</text>
</comment>
<feature type="domain" description="Disease resistance protein winged helix" evidence="1">
    <location>
        <begin position="68"/>
        <end position="112"/>
    </location>
</feature>
<dbReference type="InterPro" id="IPR027417">
    <property type="entry name" value="P-loop_NTPase"/>
</dbReference>
<dbReference type="GO" id="GO:0098542">
    <property type="term" value="P:defense response to other organism"/>
    <property type="evidence" value="ECO:0007669"/>
    <property type="project" value="TreeGrafter"/>
</dbReference>
<reference evidence="2 3" key="1">
    <citation type="submission" date="2020-08" db="EMBL/GenBank/DDBJ databases">
        <title>Plant Genome Project.</title>
        <authorList>
            <person name="Zhang R.-G."/>
        </authorList>
    </citation>
    <scope>NUCLEOTIDE SEQUENCE [LARGE SCALE GENOMIC DNA]</scope>
    <source>
        <tissue evidence="2">Rhizome</tissue>
    </source>
</reference>
<keyword evidence="3" id="KW-1185">Reference proteome</keyword>
<dbReference type="Pfam" id="PF23559">
    <property type="entry name" value="WHD_DRP"/>
    <property type="match status" value="1"/>
</dbReference>
<organism evidence="2 3">
    <name type="scientific">Zingiber officinale</name>
    <name type="common">Ginger</name>
    <name type="synonym">Amomum zingiber</name>
    <dbReference type="NCBI Taxonomy" id="94328"/>
    <lineage>
        <taxon>Eukaryota</taxon>
        <taxon>Viridiplantae</taxon>
        <taxon>Streptophyta</taxon>
        <taxon>Embryophyta</taxon>
        <taxon>Tracheophyta</taxon>
        <taxon>Spermatophyta</taxon>
        <taxon>Magnoliopsida</taxon>
        <taxon>Liliopsida</taxon>
        <taxon>Zingiberales</taxon>
        <taxon>Zingiberaceae</taxon>
        <taxon>Zingiber</taxon>
    </lineage>
</organism>
<gene>
    <name evidence="2" type="ORF">ZIOFF_050520</name>
</gene>
<dbReference type="AlphaFoldDB" id="A0A8J5FRR5"/>
<dbReference type="InterPro" id="IPR044974">
    <property type="entry name" value="Disease_R_plants"/>
</dbReference>
<dbReference type="EMBL" id="JACMSC010000014">
    <property type="protein sequence ID" value="KAG6489251.1"/>
    <property type="molecule type" value="Genomic_DNA"/>
</dbReference>
<dbReference type="Gene3D" id="1.10.10.10">
    <property type="entry name" value="Winged helix-like DNA-binding domain superfamily/Winged helix DNA-binding domain"/>
    <property type="match status" value="1"/>
</dbReference>
<dbReference type="PANTHER" id="PTHR23155:SF1205">
    <property type="entry name" value="DISEASE RESISTANCE PROTEIN RPM1"/>
    <property type="match status" value="1"/>
</dbReference>
<protein>
    <recommendedName>
        <fullName evidence="1">Disease resistance protein winged helix domain-containing protein</fullName>
    </recommendedName>
</protein>
<sequence>MVSRLNGLPLEARMVGGLLNTNMDVNHWNNILNNEIWQIPEYGLLPVSQISYHYLPVPLKQCIAFCSLFPRGYWFAEDKLIRIWNAEGFIVPQANRRMEDVGKSYFQELVNRFPTYKISIKPCVIYQYLGSMLSQQG</sequence>
<dbReference type="SUPFAM" id="SSF52540">
    <property type="entry name" value="P-loop containing nucleoside triphosphate hydrolases"/>
    <property type="match status" value="1"/>
</dbReference>
<dbReference type="PANTHER" id="PTHR23155">
    <property type="entry name" value="DISEASE RESISTANCE PROTEIN RP"/>
    <property type="match status" value="1"/>
</dbReference>
<accession>A0A8J5FRR5</accession>
<dbReference type="InterPro" id="IPR058922">
    <property type="entry name" value="WHD_DRP"/>
</dbReference>
<evidence type="ECO:0000313" key="2">
    <source>
        <dbReference type="EMBL" id="KAG6489251.1"/>
    </source>
</evidence>